<dbReference type="Pfam" id="PF00734">
    <property type="entry name" value="CBM_1"/>
    <property type="match status" value="1"/>
</dbReference>
<dbReference type="EC" id="3.2.1.78" evidence="4"/>
<gene>
    <name evidence="12" type="ORF">HK097_010520</name>
</gene>
<dbReference type="Proteomes" id="UP001212841">
    <property type="component" value="Unassembled WGS sequence"/>
</dbReference>
<dbReference type="InterPro" id="IPR001547">
    <property type="entry name" value="Glyco_hydro_5"/>
</dbReference>
<dbReference type="PANTHER" id="PTHR31451">
    <property type="match status" value="1"/>
</dbReference>
<evidence type="ECO:0000313" key="13">
    <source>
        <dbReference type="Proteomes" id="UP001212841"/>
    </source>
</evidence>
<comment type="caution">
    <text evidence="12">The sequence shown here is derived from an EMBL/GenBank/DDBJ whole genome shotgun (WGS) entry which is preliminary data.</text>
</comment>
<feature type="chain" id="PRO_5042189408" description="mannan endo-1,4-beta-mannosidase" evidence="10">
    <location>
        <begin position="21"/>
        <end position="610"/>
    </location>
</feature>
<evidence type="ECO:0000256" key="1">
    <source>
        <dbReference type="ARBA" id="ARBA00001678"/>
    </source>
</evidence>
<keyword evidence="7" id="KW-0378">Hydrolase</keyword>
<sequence>MRLGLLSLASAVLAASSVVAQTPTTNGSFVTRCGTKFCLDGKPYYFAGANTYDVFTFGSSSGDTETQFMDKKKIDKHFDNLKRNGVMVLRTWMFSHETWHGFEPAKGQYSEQQFALFDYVIDSAKRTGIKLIPVFENYWEAYGGIDKRLEWEGLTGGHPGRAKFFNKEQCPGCFTQYKNYVEYALNRVNHYSGVAYKDETAIFAWELMNEPRNQDVSAVENKEGTTLRKWVDEMGAFIKSIDTNHLLGTGLEAHETRLKFGGDEGNPFIYIHQSPSIDFTSAHPYTDEEWAGPMTLPQTLDHIGQVISDSHEIVKKPAFIGEFNFHAQGNATKRAEWWEAVYDLIEDTDAGGSAFWWFSYANTDPTFGVTNGDPILEVFVEHGNTMRTKSGLPEIEFPAPIPSPTPLCADIAPEGEYTCEQQAGWGKCSEPWMDGFCNWSCERCPGQTPSPTPTAGTCPDIAPDTEYTCAQQAEWGKCTESWMDGWCLASCGKCPGSTTTTTPSTSTTTTTTASPEPTCEVRTSTVALPAVTITAPPSTVTVTVTRPQTTNTTKTSTPTTTTRTSTTTTLPPANCAARYGQCGGRNWTGATCCQTGSTCRVSNEFYSQCL</sequence>
<accession>A0AAD5SI22</accession>
<name>A0AAD5SI22_9FUNG</name>
<evidence type="ECO:0000256" key="10">
    <source>
        <dbReference type="SAM" id="SignalP"/>
    </source>
</evidence>
<feature type="domain" description="CBM1" evidence="11">
    <location>
        <begin position="574"/>
        <end position="610"/>
    </location>
</feature>
<dbReference type="EMBL" id="JADGJD010000079">
    <property type="protein sequence ID" value="KAJ3055426.1"/>
    <property type="molecule type" value="Genomic_DNA"/>
</dbReference>
<dbReference type="PANTHER" id="PTHR31451:SF39">
    <property type="entry name" value="MANNAN ENDO-1,4-BETA-MANNOSIDASE 1"/>
    <property type="match status" value="1"/>
</dbReference>
<evidence type="ECO:0000256" key="2">
    <source>
        <dbReference type="ARBA" id="ARBA00004613"/>
    </source>
</evidence>
<feature type="signal peptide" evidence="10">
    <location>
        <begin position="1"/>
        <end position="20"/>
    </location>
</feature>
<dbReference type="InterPro" id="IPR017853">
    <property type="entry name" value="GH"/>
</dbReference>
<dbReference type="Gene3D" id="3.20.20.80">
    <property type="entry name" value="Glycosidases"/>
    <property type="match status" value="1"/>
</dbReference>
<dbReference type="AlphaFoldDB" id="A0AAD5SI22"/>
<dbReference type="InterPro" id="IPR045053">
    <property type="entry name" value="MAN-like"/>
</dbReference>
<reference evidence="12" key="1">
    <citation type="submission" date="2020-05" db="EMBL/GenBank/DDBJ databases">
        <title>Phylogenomic resolution of chytrid fungi.</title>
        <authorList>
            <person name="Stajich J.E."/>
            <person name="Amses K."/>
            <person name="Simmons R."/>
            <person name="Seto K."/>
            <person name="Myers J."/>
            <person name="Bonds A."/>
            <person name="Quandt C.A."/>
            <person name="Barry K."/>
            <person name="Liu P."/>
            <person name="Grigoriev I."/>
            <person name="Longcore J.E."/>
            <person name="James T.Y."/>
        </authorList>
    </citation>
    <scope>NUCLEOTIDE SEQUENCE</scope>
    <source>
        <strain evidence="12">JEL0318</strain>
    </source>
</reference>
<keyword evidence="8" id="KW-0326">Glycosidase</keyword>
<dbReference type="SUPFAM" id="SSF51445">
    <property type="entry name" value="(Trans)glycosidases"/>
    <property type="match status" value="1"/>
</dbReference>
<dbReference type="SUPFAM" id="SSF57180">
    <property type="entry name" value="Cellulose-binding domain"/>
    <property type="match status" value="1"/>
</dbReference>
<protein>
    <recommendedName>
        <fullName evidence="4">mannan endo-1,4-beta-mannosidase</fullName>
        <ecNumber evidence="4">3.2.1.78</ecNumber>
    </recommendedName>
</protein>
<organism evidence="12 13">
    <name type="scientific">Rhizophlyctis rosea</name>
    <dbReference type="NCBI Taxonomy" id="64517"/>
    <lineage>
        <taxon>Eukaryota</taxon>
        <taxon>Fungi</taxon>
        <taxon>Fungi incertae sedis</taxon>
        <taxon>Chytridiomycota</taxon>
        <taxon>Chytridiomycota incertae sedis</taxon>
        <taxon>Chytridiomycetes</taxon>
        <taxon>Rhizophlyctidales</taxon>
        <taxon>Rhizophlyctidaceae</taxon>
        <taxon>Rhizophlyctis</taxon>
    </lineage>
</organism>
<proteinExistence type="inferred from homology"/>
<evidence type="ECO:0000256" key="8">
    <source>
        <dbReference type="ARBA" id="ARBA00023295"/>
    </source>
</evidence>
<dbReference type="InterPro" id="IPR035971">
    <property type="entry name" value="CBD_sf"/>
</dbReference>
<feature type="region of interest" description="Disordered" evidence="9">
    <location>
        <begin position="548"/>
        <end position="567"/>
    </location>
</feature>
<evidence type="ECO:0000259" key="11">
    <source>
        <dbReference type="PROSITE" id="PS51164"/>
    </source>
</evidence>
<dbReference type="GO" id="GO:0046355">
    <property type="term" value="P:mannan catabolic process"/>
    <property type="evidence" value="ECO:0007669"/>
    <property type="project" value="UniProtKB-ARBA"/>
</dbReference>
<dbReference type="Pfam" id="PF26410">
    <property type="entry name" value="GH5_mannosidase"/>
    <property type="match status" value="1"/>
</dbReference>
<evidence type="ECO:0000313" key="12">
    <source>
        <dbReference type="EMBL" id="KAJ3055426.1"/>
    </source>
</evidence>
<evidence type="ECO:0000256" key="4">
    <source>
        <dbReference type="ARBA" id="ARBA00012706"/>
    </source>
</evidence>
<comment type="catalytic activity">
    <reaction evidence="1">
        <text>Random hydrolysis of (1-&gt;4)-beta-D-mannosidic linkages in mannans, galactomannans and glucomannans.</text>
        <dbReference type="EC" id="3.2.1.78"/>
    </reaction>
</comment>
<evidence type="ECO:0000256" key="6">
    <source>
        <dbReference type="ARBA" id="ARBA00022729"/>
    </source>
</evidence>
<dbReference type="GO" id="GO:0030248">
    <property type="term" value="F:cellulose binding"/>
    <property type="evidence" value="ECO:0007669"/>
    <property type="project" value="InterPro"/>
</dbReference>
<dbReference type="PROSITE" id="PS51164">
    <property type="entry name" value="CBM1_2"/>
    <property type="match status" value="1"/>
</dbReference>
<keyword evidence="5" id="KW-0964">Secreted</keyword>
<evidence type="ECO:0000256" key="3">
    <source>
        <dbReference type="ARBA" id="ARBA00005641"/>
    </source>
</evidence>
<keyword evidence="6 10" id="KW-0732">Signal</keyword>
<dbReference type="GO" id="GO:0016985">
    <property type="term" value="F:mannan endo-1,4-beta-mannosidase activity"/>
    <property type="evidence" value="ECO:0007669"/>
    <property type="project" value="UniProtKB-EC"/>
</dbReference>
<evidence type="ECO:0000256" key="5">
    <source>
        <dbReference type="ARBA" id="ARBA00022525"/>
    </source>
</evidence>
<evidence type="ECO:0000256" key="9">
    <source>
        <dbReference type="SAM" id="MobiDB-lite"/>
    </source>
</evidence>
<dbReference type="GO" id="GO:0005576">
    <property type="term" value="C:extracellular region"/>
    <property type="evidence" value="ECO:0007669"/>
    <property type="project" value="UniProtKB-SubCell"/>
</dbReference>
<dbReference type="SMART" id="SM00236">
    <property type="entry name" value="fCBD"/>
    <property type="match status" value="1"/>
</dbReference>
<keyword evidence="13" id="KW-1185">Reference proteome</keyword>
<feature type="region of interest" description="Disordered" evidence="9">
    <location>
        <begin position="497"/>
        <end position="517"/>
    </location>
</feature>
<dbReference type="PROSITE" id="PS00562">
    <property type="entry name" value="CBM1_1"/>
    <property type="match status" value="1"/>
</dbReference>
<comment type="similarity">
    <text evidence="3">Belongs to the glycosyl hydrolase 5 (cellulase A) family.</text>
</comment>
<evidence type="ECO:0000256" key="7">
    <source>
        <dbReference type="ARBA" id="ARBA00022801"/>
    </source>
</evidence>
<comment type="subcellular location">
    <subcellularLocation>
        <location evidence="2">Secreted</location>
    </subcellularLocation>
</comment>
<dbReference type="InterPro" id="IPR000254">
    <property type="entry name" value="CBD"/>
</dbReference>